<dbReference type="EMBL" id="CP059735">
    <property type="protein sequence ID" value="WDE01181.1"/>
    <property type="molecule type" value="Genomic_DNA"/>
</dbReference>
<proteinExistence type="predicted"/>
<sequence>MNISLNPLTLVLDEFIQPISDTAPTGTDPRADVSPTSAYYLLKDIRNSARAKERNALVDDESLLSLAPEWRPVLEQVPQALKTSGKDLEFVAWLIEALCRLHGFEGLAFGFNLGAELIERYWQDLYPTPDPGDLSERLAPLIGLNGIESEGSLIQPIKAILITGGSSEEPFASWQYEQALEVDRLDSEKQQKRFEVGAVSLEAVQISIKETSADFYVKLNRDVDAAISAFGRLSSAMDSAMAGEPQPTSYISKALAGCANHIKSIAKDILSQAAADEVDPEQAEVTNKEEANVSPLDIAAAACALEQLNSREQAIKNLDHIAEFFRKTEPHSPMSYAIEQVIRWSELSLPELLQELIVDGEARNGFFKLSGIKIDD</sequence>
<dbReference type="AlphaFoldDB" id="A0AAE9YU06"/>
<evidence type="ECO:0000313" key="3">
    <source>
        <dbReference type="Proteomes" id="UP000032568"/>
    </source>
</evidence>
<reference evidence="2 3" key="1">
    <citation type="journal article" date="2015" name="Genome Announc.">
        <title>Draft Genome Sequences of Marine Isolates of Thalassomonas viridans and Thalassomonas actiniarum.</title>
        <authorList>
            <person name="Olonade I."/>
            <person name="van Zyl L.J."/>
            <person name="Trindade M."/>
        </authorList>
    </citation>
    <scope>NUCLEOTIDE SEQUENCE [LARGE SCALE GENOMIC DNA]</scope>
    <source>
        <strain evidence="2 3">A5K-106</strain>
    </source>
</reference>
<reference evidence="2 3" key="2">
    <citation type="journal article" date="2022" name="Mar. Drugs">
        <title>Bioassay-Guided Fractionation Leads to the Detection of Cholic Acid Generated by the Rare Thalassomonas sp.</title>
        <authorList>
            <person name="Pheiffer F."/>
            <person name="Schneider Y.K."/>
            <person name="Hansen E.H."/>
            <person name="Andersen J.H."/>
            <person name="Isaksson J."/>
            <person name="Busche T."/>
            <person name="R C."/>
            <person name="Kalinowski J."/>
            <person name="Zyl L.V."/>
            <person name="Trindade M."/>
        </authorList>
    </citation>
    <scope>NUCLEOTIDE SEQUENCE [LARGE SCALE GENOMIC DNA]</scope>
    <source>
        <strain evidence="2 3">A5K-106</strain>
    </source>
</reference>
<feature type="domain" description="ImpA N-terminal" evidence="1">
    <location>
        <begin position="17"/>
        <end position="145"/>
    </location>
</feature>
<dbReference type="KEGG" id="tact:SG35_011385"/>
<dbReference type="PANTHER" id="PTHR37951">
    <property type="entry name" value="CYTOPLASMIC PROTEIN-RELATED"/>
    <property type="match status" value="1"/>
</dbReference>
<dbReference type="Pfam" id="PF06812">
    <property type="entry name" value="ImpA_N"/>
    <property type="match status" value="1"/>
</dbReference>
<dbReference type="InterPro" id="IPR017740">
    <property type="entry name" value="TssA-like"/>
</dbReference>
<keyword evidence="3" id="KW-1185">Reference proteome</keyword>
<protein>
    <submittedName>
        <fullName evidence="2">Type VI secretion system protein TssA</fullName>
    </submittedName>
</protein>
<evidence type="ECO:0000313" key="2">
    <source>
        <dbReference type="EMBL" id="WDE01181.1"/>
    </source>
</evidence>
<accession>A0AAE9YU06</accession>
<dbReference type="NCBIfam" id="TIGR03363">
    <property type="entry name" value="VI_chp_8"/>
    <property type="match status" value="1"/>
</dbReference>
<dbReference type="PANTHER" id="PTHR37951:SF1">
    <property type="entry name" value="TYPE VI SECRETION SYSTEM COMPONENT TSSA1"/>
    <property type="match status" value="1"/>
</dbReference>
<dbReference type="Proteomes" id="UP000032568">
    <property type="component" value="Chromosome"/>
</dbReference>
<organism evidence="2 3">
    <name type="scientific">Thalassomonas actiniarum</name>
    <dbReference type="NCBI Taxonomy" id="485447"/>
    <lineage>
        <taxon>Bacteria</taxon>
        <taxon>Pseudomonadati</taxon>
        <taxon>Pseudomonadota</taxon>
        <taxon>Gammaproteobacteria</taxon>
        <taxon>Alteromonadales</taxon>
        <taxon>Colwelliaceae</taxon>
        <taxon>Thalassomonas</taxon>
    </lineage>
</organism>
<dbReference type="InterPro" id="IPR010657">
    <property type="entry name" value="ImpA_N"/>
</dbReference>
<gene>
    <name evidence="2" type="primary">tssA</name>
    <name evidence="2" type="ORF">SG35_011385</name>
</gene>
<name>A0AAE9YU06_9GAMM</name>
<evidence type="ECO:0000259" key="1">
    <source>
        <dbReference type="Pfam" id="PF06812"/>
    </source>
</evidence>